<accession>A0A432V0N4</accession>
<dbReference type="RefSeq" id="WP_128628427.1">
    <property type="nucleotide sequence ID" value="NZ_RKST01000032.1"/>
</dbReference>
<name>A0A432V0N4_9HYPH</name>
<feature type="region of interest" description="Disordered" evidence="1">
    <location>
        <begin position="122"/>
        <end position="158"/>
    </location>
</feature>
<dbReference type="Proteomes" id="UP000281647">
    <property type="component" value="Unassembled WGS sequence"/>
</dbReference>
<evidence type="ECO:0000256" key="1">
    <source>
        <dbReference type="SAM" id="MobiDB-lite"/>
    </source>
</evidence>
<reference evidence="2 3" key="1">
    <citation type="submission" date="2018-11" db="EMBL/GenBank/DDBJ databases">
        <title>Pseudaminobacter arsenicus sp. nov., an arsenic-resistant bacterium isolated from arsenic-rich aquifers.</title>
        <authorList>
            <person name="Mu Y."/>
        </authorList>
    </citation>
    <scope>NUCLEOTIDE SEQUENCE [LARGE SCALE GENOMIC DNA]</scope>
    <source>
        <strain evidence="2 3">CB3</strain>
    </source>
</reference>
<evidence type="ECO:0000313" key="2">
    <source>
        <dbReference type="EMBL" id="RUM95731.1"/>
    </source>
</evidence>
<dbReference type="EMBL" id="RKST01000032">
    <property type="protein sequence ID" value="RUM95731.1"/>
    <property type="molecule type" value="Genomic_DNA"/>
</dbReference>
<gene>
    <name evidence="2" type="ORF">EET67_21645</name>
</gene>
<dbReference type="OrthoDB" id="8082879at2"/>
<proteinExistence type="predicted"/>
<evidence type="ECO:0000313" key="3">
    <source>
        <dbReference type="Proteomes" id="UP000281647"/>
    </source>
</evidence>
<evidence type="ECO:0008006" key="4">
    <source>
        <dbReference type="Google" id="ProtNLM"/>
    </source>
</evidence>
<comment type="caution">
    <text evidence="2">The sequence shown here is derived from an EMBL/GenBank/DDBJ whole genome shotgun (WGS) entry which is preliminary data.</text>
</comment>
<feature type="compositionally biased region" description="Basic and acidic residues" evidence="1">
    <location>
        <begin position="137"/>
        <end position="158"/>
    </location>
</feature>
<sequence>MNALKVGRPGRIDGGVHARASSLRPTLLVGQKADIPGVELSGRGADAACRSITFDCSRASWRLRFLTFFANTGPRSAMAVFGQILTRRMGSLRAVLAFAFLFMSCLQPGMFAGANATGFHGEASAASDDPESIQETNGHEAHHAASSEDGKQHPHGSDGFDKSCEVHCAPCQAVPVGCPDIERVVARCFAPVEAAVFPYGEYATLIRPPEHLA</sequence>
<organism evidence="2 3">
    <name type="scientific">Borborobacter arsenicus</name>
    <dbReference type="NCBI Taxonomy" id="1851146"/>
    <lineage>
        <taxon>Bacteria</taxon>
        <taxon>Pseudomonadati</taxon>
        <taxon>Pseudomonadota</taxon>
        <taxon>Alphaproteobacteria</taxon>
        <taxon>Hyphomicrobiales</taxon>
        <taxon>Phyllobacteriaceae</taxon>
        <taxon>Borborobacter</taxon>
    </lineage>
</organism>
<protein>
    <recommendedName>
        <fullName evidence="4">CopL family metal-binding regulatory protein</fullName>
    </recommendedName>
</protein>
<dbReference type="AlphaFoldDB" id="A0A432V0N4"/>
<keyword evidence="3" id="KW-1185">Reference proteome</keyword>